<keyword evidence="3" id="KW-1185">Reference proteome</keyword>
<accession>A0A1C7M7Z2</accession>
<dbReference type="InterPro" id="IPR052925">
    <property type="entry name" value="Phage_Integrase-like_Recomb"/>
</dbReference>
<name>A0A1C7M7Z2_GRIFR</name>
<keyword evidence="1" id="KW-0233">DNA recombination</keyword>
<comment type="caution">
    <text evidence="2">The sequence shown here is derived from an EMBL/GenBank/DDBJ whole genome shotgun (WGS) entry which is preliminary data.</text>
</comment>
<dbReference type="GO" id="GO:0006310">
    <property type="term" value="P:DNA recombination"/>
    <property type="evidence" value="ECO:0007669"/>
    <property type="project" value="UniProtKB-KW"/>
</dbReference>
<dbReference type="InterPro" id="IPR013762">
    <property type="entry name" value="Integrase-like_cat_sf"/>
</dbReference>
<organism evidence="2 3">
    <name type="scientific">Grifola frondosa</name>
    <name type="common">Maitake</name>
    <name type="synonym">Polyporus frondosus</name>
    <dbReference type="NCBI Taxonomy" id="5627"/>
    <lineage>
        <taxon>Eukaryota</taxon>
        <taxon>Fungi</taxon>
        <taxon>Dikarya</taxon>
        <taxon>Basidiomycota</taxon>
        <taxon>Agaricomycotina</taxon>
        <taxon>Agaricomycetes</taxon>
        <taxon>Polyporales</taxon>
        <taxon>Grifolaceae</taxon>
        <taxon>Grifola</taxon>
    </lineage>
</organism>
<dbReference type="AlphaFoldDB" id="A0A1C7M7Z2"/>
<proteinExistence type="predicted"/>
<dbReference type="GO" id="GO:0003677">
    <property type="term" value="F:DNA binding"/>
    <property type="evidence" value="ECO:0007669"/>
    <property type="project" value="InterPro"/>
</dbReference>
<protein>
    <recommendedName>
        <fullName evidence="4">Tyr recombinase domain-containing protein</fullName>
    </recommendedName>
</protein>
<dbReference type="GO" id="GO:0015074">
    <property type="term" value="P:DNA integration"/>
    <property type="evidence" value="ECO:0007669"/>
    <property type="project" value="InterPro"/>
</dbReference>
<dbReference type="PANTHER" id="PTHR34605">
    <property type="entry name" value="PHAGE_INTEGRASE DOMAIN-CONTAINING PROTEIN"/>
    <property type="match status" value="1"/>
</dbReference>
<dbReference type="EMBL" id="LUGG01000007">
    <property type="protein sequence ID" value="OBZ73010.1"/>
    <property type="molecule type" value="Genomic_DNA"/>
</dbReference>
<gene>
    <name evidence="2" type="ORF">A0H81_06638</name>
</gene>
<sequence length="432" mass="47421">MGMYDDGVLGTEHISRRRVRTTTDRTGLEQTVFALPRTKSSAEGEDVYWAKQLGGVDPEEALRNHFAVNNPSPDNHLFAYRHANAQRPLTKLAFLARVKKAASAAKIDAIQGHSFRIGGTLEYLLRGVPFDVVKTMGRWASDAFTLYLREHAEIMAPYIQASPAVNDAFARLAMPPPAQTRQETIQMRALLPEADDRNTSDVFGQHHMTGGRIGTLHPPDTRSPPTRQMLPPMSDELPLHTFPPLRIPTPHAIAPPNSPVSCTSPSPSPSVSERLRDHVNIYAYRLAAGRLGGASAWILSTADASVGVGGSEARSGSEGPCHKDPGAQLRGVFDWLLHIPPRFAYLYVPVEQAVMGCLARLRYTLTYRWLLDTIPHDPTPPSRLHRKALPMDNPGRLVDVSLRGISTKALECATRGAEGVLSDESEADEWST</sequence>
<dbReference type="SUPFAM" id="SSF56349">
    <property type="entry name" value="DNA breaking-rejoining enzymes"/>
    <property type="match status" value="1"/>
</dbReference>
<evidence type="ECO:0000313" key="3">
    <source>
        <dbReference type="Proteomes" id="UP000092993"/>
    </source>
</evidence>
<evidence type="ECO:0008006" key="4">
    <source>
        <dbReference type="Google" id="ProtNLM"/>
    </source>
</evidence>
<dbReference type="OrthoDB" id="2794913at2759"/>
<evidence type="ECO:0000313" key="2">
    <source>
        <dbReference type="EMBL" id="OBZ73010.1"/>
    </source>
</evidence>
<evidence type="ECO:0000256" key="1">
    <source>
        <dbReference type="ARBA" id="ARBA00023172"/>
    </source>
</evidence>
<reference evidence="2 3" key="1">
    <citation type="submission" date="2016-03" db="EMBL/GenBank/DDBJ databases">
        <title>Whole genome sequencing of Grifola frondosa 9006-11.</title>
        <authorList>
            <person name="Min B."/>
            <person name="Park H."/>
            <person name="Kim J.-G."/>
            <person name="Cho H."/>
            <person name="Oh Y.-L."/>
            <person name="Kong W.-S."/>
            <person name="Choi I.-G."/>
        </authorList>
    </citation>
    <scope>NUCLEOTIDE SEQUENCE [LARGE SCALE GENOMIC DNA]</scope>
    <source>
        <strain evidence="2 3">9006-11</strain>
    </source>
</reference>
<dbReference type="InterPro" id="IPR011010">
    <property type="entry name" value="DNA_brk_join_enz"/>
</dbReference>
<dbReference type="STRING" id="5627.A0A1C7M7Z2"/>
<dbReference type="Gene3D" id="1.10.443.10">
    <property type="entry name" value="Intergrase catalytic core"/>
    <property type="match status" value="1"/>
</dbReference>
<dbReference type="Proteomes" id="UP000092993">
    <property type="component" value="Unassembled WGS sequence"/>
</dbReference>
<dbReference type="PANTHER" id="PTHR34605:SF3">
    <property type="entry name" value="P CELL-TYPE AGGLUTINATION PROTEIN MAP4-LIKE-RELATED"/>
    <property type="match status" value="1"/>
</dbReference>